<gene>
    <name evidence="9" type="ORF">BSTOLATCC_MIC8574</name>
</gene>
<dbReference type="PANTHER" id="PTHR10778">
    <property type="entry name" value="SOLUTE CARRIER FAMILY 35 MEMBER B"/>
    <property type="match status" value="1"/>
</dbReference>
<dbReference type="GO" id="GO:0005789">
    <property type="term" value="C:endoplasmic reticulum membrane"/>
    <property type="evidence" value="ECO:0007669"/>
    <property type="project" value="UniProtKB-SubCell"/>
</dbReference>
<dbReference type="AlphaFoldDB" id="A0AAU9IJB0"/>
<feature type="transmembrane region" description="Helical" evidence="8">
    <location>
        <begin position="210"/>
        <end position="229"/>
    </location>
</feature>
<dbReference type="GO" id="GO:0005459">
    <property type="term" value="F:UDP-galactose transmembrane transporter activity"/>
    <property type="evidence" value="ECO:0007669"/>
    <property type="project" value="TreeGrafter"/>
</dbReference>
<accession>A0AAU9IJB0</accession>
<keyword evidence="6 8" id="KW-1133">Transmembrane helix</keyword>
<feature type="transmembrane region" description="Helical" evidence="8">
    <location>
        <begin position="12"/>
        <end position="31"/>
    </location>
</feature>
<dbReference type="GO" id="GO:0000139">
    <property type="term" value="C:Golgi membrane"/>
    <property type="evidence" value="ECO:0007669"/>
    <property type="project" value="TreeGrafter"/>
</dbReference>
<dbReference type="PANTHER" id="PTHR10778:SF10">
    <property type="entry name" value="SOLUTE CARRIER FAMILY 35 MEMBER B1"/>
    <property type="match status" value="1"/>
</dbReference>
<evidence type="ECO:0000256" key="6">
    <source>
        <dbReference type="ARBA" id="ARBA00022989"/>
    </source>
</evidence>
<keyword evidence="7 8" id="KW-0472">Membrane</keyword>
<comment type="caution">
    <text evidence="9">The sequence shown here is derived from an EMBL/GenBank/DDBJ whole genome shotgun (WGS) entry which is preliminary data.</text>
</comment>
<feature type="transmembrane region" description="Helical" evidence="8">
    <location>
        <begin position="241"/>
        <end position="261"/>
    </location>
</feature>
<evidence type="ECO:0000256" key="4">
    <source>
        <dbReference type="ARBA" id="ARBA00022692"/>
    </source>
</evidence>
<evidence type="ECO:0000256" key="5">
    <source>
        <dbReference type="ARBA" id="ARBA00022824"/>
    </source>
</evidence>
<evidence type="ECO:0000256" key="7">
    <source>
        <dbReference type="ARBA" id="ARBA00023136"/>
    </source>
</evidence>
<feature type="transmembrane region" description="Helical" evidence="8">
    <location>
        <begin position="299"/>
        <end position="317"/>
    </location>
</feature>
<name>A0AAU9IJB0_9CILI</name>
<keyword evidence="5" id="KW-0256">Endoplasmic reticulum</keyword>
<dbReference type="SUPFAM" id="SSF103481">
    <property type="entry name" value="Multidrug resistance efflux transporter EmrE"/>
    <property type="match status" value="1"/>
</dbReference>
<protein>
    <submittedName>
        <fullName evidence="9">Uncharacterized protein</fullName>
    </submittedName>
</protein>
<sequence>MEAFNKIKGQRVPEIFIVAFGIYFTHLYFSIVQEKIYNDPGREKFNYAEFVVLIQCTTGFFVSIICETLGISFTEQKSIIQADTKSWHFFKLKFTHSLVSTLAKIFTNTSLIYISYPTQALAKSCKILPVMIGSLFVKEVKYEKNEYFSVAIITIGVFLFNMLNPKEGTTDTIIGLIFIFLSLLMDGLNGFCAEKVKHEYKPSSLEMMRYVNFWSILITIVVLGFSSIGDEISLFAYIEKYPSIIFDILLFSLLSAIGQVFSFRAIKVFGVLTLHVITLTRKNLTVLLSIMMFNHILNGYQWISLSLVFIGTGIIFYDNIRDEGKNKKFDKEIKAMV</sequence>
<comment type="subcellular location">
    <subcellularLocation>
        <location evidence="1">Endoplasmic reticulum membrane</location>
        <topology evidence="1">Multi-pass membrane protein</topology>
    </subcellularLocation>
</comment>
<evidence type="ECO:0000313" key="9">
    <source>
        <dbReference type="EMBL" id="CAG9313301.1"/>
    </source>
</evidence>
<keyword evidence="4 8" id="KW-0812">Transmembrane</keyword>
<organism evidence="9 10">
    <name type="scientific">Blepharisma stoltei</name>
    <dbReference type="NCBI Taxonomy" id="1481888"/>
    <lineage>
        <taxon>Eukaryota</taxon>
        <taxon>Sar</taxon>
        <taxon>Alveolata</taxon>
        <taxon>Ciliophora</taxon>
        <taxon>Postciliodesmatophora</taxon>
        <taxon>Heterotrichea</taxon>
        <taxon>Heterotrichida</taxon>
        <taxon>Blepharismidae</taxon>
        <taxon>Blepharisma</taxon>
    </lineage>
</organism>
<keyword evidence="10" id="KW-1185">Reference proteome</keyword>
<evidence type="ECO:0000313" key="10">
    <source>
        <dbReference type="Proteomes" id="UP001162131"/>
    </source>
</evidence>
<feature type="transmembrane region" description="Helical" evidence="8">
    <location>
        <begin position="146"/>
        <end position="163"/>
    </location>
</feature>
<feature type="transmembrane region" description="Helical" evidence="8">
    <location>
        <begin position="268"/>
        <end position="293"/>
    </location>
</feature>
<dbReference type="InterPro" id="IPR037185">
    <property type="entry name" value="EmrE-like"/>
</dbReference>
<dbReference type="EMBL" id="CAJZBQ010000010">
    <property type="protein sequence ID" value="CAG9313301.1"/>
    <property type="molecule type" value="Genomic_DNA"/>
</dbReference>
<proteinExistence type="inferred from homology"/>
<dbReference type="Pfam" id="PF08449">
    <property type="entry name" value="UAA"/>
    <property type="match status" value="1"/>
</dbReference>
<keyword evidence="3" id="KW-0813">Transport</keyword>
<evidence type="ECO:0000256" key="2">
    <source>
        <dbReference type="ARBA" id="ARBA00010694"/>
    </source>
</evidence>
<dbReference type="GO" id="GO:0005460">
    <property type="term" value="F:UDP-glucose transmembrane transporter activity"/>
    <property type="evidence" value="ECO:0007669"/>
    <property type="project" value="TreeGrafter"/>
</dbReference>
<evidence type="ECO:0000256" key="8">
    <source>
        <dbReference type="SAM" id="Phobius"/>
    </source>
</evidence>
<dbReference type="Proteomes" id="UP001162131">
    <property type="component" value="Unassembled WGS sequence"/>
</dbReference>
<reference evidence="9" key="1">
    <citation type="submission" date="2021-09" db="EMBL/GenBank/DDBJ databases">
        <authorList>
            <consortium name="AG Swart"/>
            <person name="Singh M."/>
            <person name="Singh A."/>
            <person name="Seah K."/>
            <person name="Emmerich C."/>
        </authorList>
    </citation>
    <scope>NUCLEOTIDE SEQUENCE</scope>
    <source>
        <strain evidence="9">ATCC30299</strain>
    </source>
</reference>
<comment type="similarity">
    <text evidence="2">Belongs to the nucleotide-sugar transporter family. SLC35B subfamily.</text>
</comment>
<evidence type="ECO:0000256" key="3">
    <source>
        <dbReference type="ARBA" id="ARBA00022448"/>
    </source>
</evidence>
<feature type="transmembrane region" description="Helical" evidence="8">
    <location>
        <begin position="169"/>
        <end position="189"/>
    </location>
</feature>
<dbReference type="InterPro" id="IPR013657">
    <property type="entry name" value="SCL35B1-4/HUT1"/>
</dbReference>
<feature type="transmembrane region" description="Helical" evidence="8">
    <location>
        <begin position="51"/>
        <end position="73"/>
    </location>
</feature>
<evidence type="ECO:0000256" key="1">
    <source>
        <dbReference type="ARBA" id="ARBA00004477"/>
    </source>
</evidence>